<dbReference type="InterPro" id="IPR029058">
    <property type="entry name" value="AB_hydrolase_fold"/>
</dbReference>
<feature type="domain" description="Carboxylesterase type B" evidence="3">
    <location>
        <begin position="37"/>
        <end position="216"/>
    </location>
</feature>
<dbReference type="Gene3D" id="3.40.50.1820">
    <property type="entry name" value="alpha/beta hydrolase"/>
    <property type="match status" value="1"/>
</dbReference>
<comment type="similarity">
    <text evidence="1">Belongs to the type-B carboxylesterase/lipase family.</text>
</comment>
<dbReference type="InterPro" id="IPR051093">
    <property type="entry name" value="Neuroligin/BSAL"/>
</dbReference>
<accession>A0A915KXJ7</accession>
<evidence type="ECO:0000256" key="2">
    <source>
        <dbReference type="SAM" id="Phobius"/>
    </source>
</evidence>
<protein>
    <submittedName>
        <fullName evidence="5">Carboxylesterase type B domain-containing protein</fullName>
    </submittedName>
</protein>
<dbReference type="InterPro" id="IPR002018">
    <property type="entry name" value="CarbesteraseB"/>
</dbReference>
<dbReference type="WBParaSite" id="nRc.2.0.1.t43194-RA">
    <property type="protein sequence ID" value="nRc.2.0.1.t43194-RA"/>
    <property type="gene ID" value="nRc.2.0.1.g43194"/>
</dbReference>
<keyword evidence="4" id="KW-1185">Reference proteome</keyword>
<dbReference type="SUPFAM" id="SSF53474">
    <property type="entry name" value="alpha/beta-Hydrolases"/>
    <property type="match status" value="1"/>
</dbReference>
<evidence type="ECO:0000259" key="3">
    <source>
        <dbReference type="Pfam" id="PF00135"/>
    </source>
</evidence>
<keyword evidence="2" id="KW-0472">Membrane</keyword>
<sequence>MNRKTRKMSERRMARYGFNINPQFIDYYALDYVLKRNYTTNQEAVIDAIKYLYTFWPDKWSNQKVREQFVKMATDAYYLAPVSLSARLHSESGSMVFMYVNAYNFSTGALNPDENFLPSWMSVCHDCELYLLFGFPWMPKRFLPFHLRNVSWTDSDKSASKIFMSMIKKFAETKNPNLQHESTWVNYGPRDHYYLLFNGTYRTMGKSYEWERVAFWNYYIDQLASYMTTTFSPTVIAIRRELVYYRASLGIFSILSALLIVVAGTLAYFLFERGKRRRLLAAASVATDSLQSAFSFDSRTNFLPLVNYPSSTACGKK</sequence>
<organism evidence="4 5">
    <name type="scientific">Romanomermis culicivorax</name>
    <name type="common">Nematode worm</name>
    <dbReference type="NCBI Taxonomy" id="13658"/>
    <lineage>
        <taxon>Eukaryota</taxon>
        <taxon>Metazoa</taxon>
        <taxon>Ecdysozoa</taxon>
        <taxon>Nematoda</taxon>
        <taxon>Enoplea</taxon>
        <taxon>Dorylaimia</taxon>
        <taxon>Mermithida</taxon>
        <taxon>Mermithoidea</taxon>
        <taxon>Mermithidae</taxon>
        <taxon>Romanomermis</taxon>
    </lineage>
</organism>
<dbReference type="AlphaFoldDB" id="A0A915KXJ7"/>
<proteinExistence type="inferred from homology"/>
<evidence type="ECO:0000313" key="4">
    <source>
        <dbReference type="Proteomes" id="UP000887565"/>
    </source>
</evidence>
<dbReference type="Pfam" id="PF00135">
    <property type="entry name" value="COesterase"/>
    <property type="match status" value="1"/>
</dbReference>
<keyword evidence="2" id="KW-0812">Transmembrane</keyword>
<feature type="transmembrane region" description="Helical" evidence="2">
    <location>
        <begin position="249"/>
        <end position="271"/>
    </location>
</feature>
<evidence type="ECO:0000256" key="1">
    <source>
        <dbReference type="ARBA" id="ARBA00005964"/>
    </source>
</evidence>
<dbReference type="Proteomes" id="UP000887565">
    <property type="component" value="Unplaced"/>
</dbReference>
<reference evidence="5" key="1">
    <citation type="submission" date="2022-11" db="UniProtKB">
        <authorList>
            <consortium name="WormBaseParasite"/>
        </authorList>
    </citation>
    <scope>IDENTIFICATION</scope>
</reference>
<keyword evidence="2" id="KW-1133">Transmembrane helix</keyword>
<dbReference type="PANTHER" id="PTHR43903">
    <property type="entry name" value="NEUROLIGIN"/>
    <property type="match status" value="1"/>
</dbReference>
<evidence type="ECO:0000313" key="5">
    <source>
        <dbReference type="WBParaSite" id="nRc.2.0.1.t43194-RA"/>
    </source>
</evidence>
<name>A0A915KXJ7_ROMCU</name>